<dbReference type="FunFam" id="1.20.1740.10:FF:000006">
    <property type="entry name" value="General amino acid permease"/>
    <property type="match status" value="1"/>
</dbReference>
<accession>A0AAD4KTB7</accession>
<dbReference type="PANTHER" id="PTHR43341:SF9">
    <property type="entry name" value="DICARBOXYLIC AMINO ACID PERMEASE"/>
    <property type="match status" value="1"/>
</dbReference>
<feature type="transmembrane region" description="Helical" evidence="7">
    <location>
        <begin position="383"/>
        <end position="404"/>
    </location>
</feature>
<comment type="subcellular location">
    <subcellularLocation>
        <location evidence="1">Membrane</location>
        <topology evidence="1">Multi-pass membrane protein</topology>
    </subcellularLocation>
</comment>
<keyword evidence="2" id="KW-0813">Transport</keyword>
<proteinExistence type="predicted"/>
<dbReference type="PANTHER" id="PTHR43341">
    <property type="entry name" value="AMINO ACID PERMEASE"/>
    <property type="match status" value="1"/>
</dbReference>
<feature type="transmembrane region" description="Helical" evidence="7">
    <location>
        <begin position="54"/>
        <end position="78"/>
    </location>
</feature>
<feature type="transmembrane region" description="Helical" evidence="7">
    <location>
        <begin position="425"/>
        <end position="446"/>
    </location>
</feature>
<dbReference type="Gene3D" id="1.20.1740.10">
    <property type="entry name" value="Amino acid/polyamine transporter I"/>
    <property type="match status" value="1"/>
</dbReference>
<protein>
    <submittedName>
        <fullName evidence="9">AAT family amino acid transporter</fullName>
    </submittedName>
</protein>
<dbReference type="GO" id="GO:0016020">
    <property type="term" value="C:membrane"/>
    <property type="evidence" value="ECO:0007669"/>
    <property type="project" value="UniProtKB-SubCell"/>
</dbReference>
<keyword evidence="6 7" id="KW-0472">Membrane</keyword>
<dbReference type="GeneID" id="70241766"/>
<feature type="transmembrane region" description="Helical" evidence="7">
    <location>
        <begin position="135"/>
        <end position="155"/>
    </location>
</feature>
<keyword evidence="4" id="KW-0029">Amino-acid transport</keyword>
<evidence type="ECO:0000313" key="9">
    <source>
        <dbReference type="EMBL" id="KAH8695480.1"/>
    </source>
</evidence>
<gene>
    <name evidence="9" type="ORF">BGW36DRAFT_298894</name>
</gene>
<evidence type="ECO:0000256" key="6">
    <source>
        <dbReference type="ARBA" id="ARBA00023136"/>
    </source>
</evidence>
<dbReference type="Proteomes" id="UP001201262">
    <property type="component" value="Unassembled WGS sequence"/>
</dbReference>
<sequence length="540" mass="59211">MSCDKQQAPPPEKQLHRGLKPRHLSMIALGGAIGSGLIIGSGQGLAAYGPASLLIGYSITGLLCFIVITALGEMATWLPLGTGFSGYASRFVDPSLGFALGWSYAFKYFFASANQLTSLALVLQFWVDRGRVNPGVFILIFWLVVVTVNYLGVHVLGEVEFWLSATKLIILLGFIILGIVLAAGGGPNGHATGFEYWSNPGAIKPYIADGATGKFLSIWAALNSGIFAYIGTEMVGVTVGEAKNPRQAIPRAIRMTFWRILFFYIANIFLIGMLVPFNSPQLSFAQKATHSAAASPFVVAVQVAGIKVLPGIINAAVMVFSLSAAVTDVYVASRTLYSLAIQNQAPDFLARTNKRRTPIWAFTVAASMALLAFMNVSDESTKVFGYFVDLTTTFGLLTWITILISHIQFVRARKAQEITDSSLHYRAPFGAFGSIIALFFCILIVLTKNFSVFTHGSWGNFDYRNFLTGYLGVVVYICLIIGWKFWNRTEFVSPLEADIWTGKAEIDQNEAEFLEIQAPKTVMINTKLRWLYHYSIGRIL</sequence>
<dbReference type="EMBL" id="JAJTJA010000008">
    <property type="protein sequence ID" value="KAH8695480.1"/>
    <property type="molecule type" value="Genomic_DNA"/>
</dbReference>
<keyword evidence="10" id="KW-1185">Reference proteome</keyword>
<keyword evidence="3 7" id="KW-0812">Transmembrane</keyword>
<comment type="caution">
    <text evidence="9">The sequence shown here is derived from an EMBL/GenBank/DDBJ whole genome shotgun (WGS) entry which is preliminary data.</text>
</comment>
<dbReference type="PIRSF" id="PIRSF006060">
    <property type="entry name" value="AA_transporter"/>
    <property type="match status" value="1"/>
</dbReference>
<evidence type="ECO:0000256" key="7">
    <source>
        <dbReference type="SAM" id="Phobius"/>
    </source>
</evidence>
<feature type="domain" description="Amino acid permease/ SLC12A" evidence="8">
    <location>
        <begin position="23"/>
        <end position="491"/>
    </location>
</feature>
<evidence type="ECO:0000256" key="5">
    <source>
        <dbReference type="ARBA" id="ARBA00022989"/>
    </source>
</evidence>
<evidence type="ECO:0000259" key="8">
    <source>
        <dbReference type="Pfam" id="PF00324"/>
    </source>
</evidence>
<dbReference type="AlphaFoldDB" id="A0AAD4KTB7"/>
<feature type="transmembrane region" description="Helical" evidence="7">
    <location>
        <begin position="256"/>
        <end position="277"/>
    </location>
</feature>
<dbReference type="Pfam" id="PF00324">
    <property type="entry name" value="AA_permease"/>
    <property type="match status" value="1"/>
</dbReference>
<evidence type="ECO:0000256" key="2">
    <source>
        <dbReference type="ARBA" id="ARBA00022448"/>
    </source>
</evidence>
<dbReference type="RefSeq" id="XP_046070622.1">
    <property type="nucleotide sequence ID" value="XM_046211479.1"/>
</dbReference>
<feature type="transmembrane region" description="Helical" evidence="7">
    <location>
        <begin position="161"/>
        <end position="183"/>
    </location>
</feature>
<dbReference type="InterPro" id="IPR004841">
    <property type="entry name" value="AA-permease/SLC12A_dom"/>
</dbReference>
<feature type="transmembrane region" description="Helical" evidence="7">
    <location>
        <begin position="466"/>
        <end position="486"/>
    </location>
</feature>
<keyword evidence="5 7" id="KW-1133">Transmembrane helix</keyword>
<dbReference type="GO" id="GO:0015171">
    <property type="term" value="F:amino acid transmembrane transporter activity"/>
    <property type="evidence" value="ECO:0007669"/>
    <property type="project" value="TreeGrafter"/>
</dbReference>
<feature type="transmembrane region" description="Helical" evidence="7">
    <location>
        <begin position="23"/>
        <end position="42"/>
    </location>
</feature>
<reference evidence="9" key="1">
    <citation type="submission" date="2021-12" db="EMBL/GenBank/DDBJ databases">
        <title>Convergent genome expansion in fungi linked to evolution of root-endophyte symbiosis.</title>
        <authorList>
            <consortium name="DOE Joint Genome Institute"/>
            <person name="Ke Y.-H."/>
            <person name="Bonito G."/>
            <person name="Liao H.-L."/>
            <person name="Looney B."/>
            <person name="Rojas-Flechas A."/>
            <person name="Nash J."/>
            <person name="Hameed K."/>
            <person name="Schadt C."/>
            <person name="Martin F."/>
            <person name="Crous P.W."/>
            <person name="Miettinen O."/>
            <person name="Magnuson J.K."/>
            <person name="Labbe J."/>
            <person name="Jacobson D."/>
            <person name="Doktycz M.J."/>
            <person name="Veneault-Fourrey C."/>
            <person name="Kuo A."/>
            <person name="Mondo S."/>
            <person name="Calhoun S."/>
            <person name="Riley R."/>
            <person name="Ohm R."/>
            <person name="LaButti K."/>
            <person name="Andreopoulos B."/>
            <person name="Pangilinan J."/>
            <person name="Nolan M."/>
            <person name="Tritt A."/>
            <person name="Clum A."/>
            <person name="Lipzen A."/>
            <person name="Daum C."/>
            <person name="Barry K."/>
            <person name="Grigoriev I.V."/>
            <person name="Vilgalys R."/>
        </authorList>
    </citation>
    <scope>NUCLEOTIDE SEQUENCE</scope>
    <source>
        <strain evidence="9">PMI_201</strain>
    </source>
</reference>
<organism evidence="9 10">
    <name type="scientific">Talaromyces proteolyticus</name>
    <dbReference type="NCBI Taxonomy" id="1131652"/>
    <lineage>
        <taxon>Eukaryota</taxon>
        <taxon>Fungi</taxon>
        <taxon>Dikarya</taxon>
        <taxon>Ascomycota</taxon>
        <taxon>Pezizomycotina</taxon>
        <taxon>Eurotiomycetes</taxon>
        <taxon>Eurotiomycetidae</taxon>
        <taxon>Eurotiales</taxon>
        <taxon>Trichocomaceae</taxon>
        <taxon>Talaromyces</taxon>
        <taxon>Talaromyces sect. Bacilispori</taxon>
    </lineage>
</organism>
<dbReference type="InterPro" id="IPR050524">
    <property type="entry name" value="APC_YAT"/>
</dbReference>
<feature type="transmembrane region" description="Helical" evidence="7">
    <location>
        <begin position="359"/>
        <end position="377"/>
    </location>
</feature>
<evidence type="ECO:0000256" key="4">
    <source>
        <dbReference type="ARBA" id="ARBA00022970"/>
    </source>
</evidence>
<evidence type="ECO:0000313" key="10">
    <source>
        <dbReference type="Proteomes" id="UP001201262"/>
    </source>
</evidence>
<name>A0AAD4KTB7_9EURO</name>
<evidence type="ECO:0000256" key="3">
    <source>
        <dbReference type="ARBA" id="ARBA00022692"/>
    </source>
</evidence>
<evidence type="ECO:0000256" key="1">
    <source>
        <dbReference type="ARBA" id="ARBA00004141"/>
    </source>
</evidence>